<dbReference type="PANTHER" id="PTHR34980">
    <property type="entry name" value="INNER MEMBRANE PROTEIN-RELATED-RELATED"/>
    <property type="match status" value="1"/>
</dbReference>
<comment type="caution">
    <text evidence="2">The sequence shown here is derived from an EMBL/GenBank/DDBJ whole genome shotgun (WGS) entry which is preliminary data.</text>
</comment>
<organism evidence="2 3">
    <name type="scientific">Candidatus Doudnabacteria bacterium RIFCSPLOWO2_02_FULL_48_13</name>
    <dbReference type="NCBI Taxonomy" id="1817845"/>
    <lineage>
        <taxon>Bacteria</taxon>
        <taxon>Candidatus Doudnaibacteriota</taxon>
    </lineage>
</organism>
<evidence type="ECO:0000256" key="1">
    <source>
        <dbReference type="SAM" id="Phobius"/>
    </source>
</evidence>
<dbReference type="GO" id="GO:0005886">
    <property type="term" value="C:plasma membrane"/>
    <property type="evidence" value="ECO:0007669"/>
    <property type="project" value="TreeGrafter"/>
</dbReference>
<accession>A0A1F5QB49</accession>
<feature type="transmembrane region" description="Helical" evidence="1">
    <location>
        <begin position="55"/>
        <end position="75"/>
    </location>
</feature>
<keyword evidence="1" id="KW-1133">Transmembrane helix</keyword>
<protein>
    <submittedName>
        <fullName evidence="2">Uncharacterized protein</fullName>
    </submittedName>
</protein>
<dbReference type="PANTHER" id="PTHR34980:SF2">
    <property type="entry name" value="INNER MEMBRANE PROTEIN YHAH-RELATED"/>
    <property type="match status" value="1"/>
</dbReference>
<proteinExistence type="predicted"/>
<name>A0A1F5QB49_9BACT</name>
<dbReference type="Proteomes" id="UP000177235">
    <property type="component" value="Unassembled WGS sequence"/>
</dbReference>
<dbReference type="EMBL" id="MFFF01000021">
    <property type="protein sequence ID" value="OGE99366.1"/>
    <property type="molecule type" value="Genomic_DNA"/>
</dbReference>
<keyword evidence="1" id="KW-0812">Transmembrane</keyword>
<evidence type="ECO:0000313" key="2">
    <source>
        <dbReference type="EMBL" id="OGE99366.1"/>
    </source>
</evidence>
<dbReference type="AlphaFoldDB" id="A0A1F5QB49"/>
<reference evidence="2 3" key="1">
    <citation type="journal article" date="2016" name="Nat. Commun.">
        <title>Thousands of microbial genomes shed light on interconnected biogeochemical processes in an aquifer system.</title>
        <authorList>
            <person name="Anantharaman K."/>
            <person name="Brown C.T."/>
            <person name="Hug L.A."/>
            <person name="Sharon I."/>
            <person name="Castelle C.J."/>
            <person name="Probst A.J."/>
            <person name="Thomas B.C."/>
            <person name="Singh A."/>
            <person name="Wilkins M.J."/>
            <person name="Karaoz U."/>
            <person name="Brodie E.L."/>
            <person name="Williams K.H."/>
            <person name="Hubbard S.S."/>
            <person name="Banfield J.F."/>
        </authorList>
    </citation>
    <scope>NUCLEOTIDE SEQUENCE [LARGE SCALE GENOMIC DNA]</scope>
</reference>
<dbReference type="Pfam" id="PF05656">
    <property type="entry name" value="DUF805"/>
    <property type="match status" value="1"/>
</dbReference>
<keyword evidence="1" id="KW-0472">Membrane</keyword>
<gene>
    <name evidence="2" type="ORF">A3J05_00440</name>
</gene>
<sequence>MLLAGTLFIIVFWILPSLNSNTYTQALFIIFGIVENVFYYSLFARRFHDVGKSGWYAAWMFFRVVNITVFIYFLFARSKTEGNKYGPNIRDQDIFFHVVFGA</sequence>
<dbReference type="InterPro" id="IPR008523">
    <property type="entry name" value="DUF805"/>
</dbReference>
<evidence type="ECO:0000313" key="3">
    <source>
        <dbReference type="Proteomes" id="UP000177235"/>
    </source>
</evidence>